<keyword evidence="3" id="KW-1185">Reference proteome</keyword>
<dbReference type="PANTHER" id="PTHR46148">
    <property type="entry name" value="CHROMO DOMAIN-CONTAINING PROTEIN"/>
    <property type="match status" value="1"/>
</dbReference>
<reference evidence="2 3" key="1">
    <citation type="submission" date="2024-02" db="EMBL/GenBank/DDBJ databases">
        <title>High-quality chromosome-scale genome assembly of Pensacola bahiagrass (Paspalum notatum Flugge var. saurae).</title>
        <authorList>
            <person name="Vega J.M."/>
            <person name="Podio M."/>
            <person name="Orjuela J."/>
            <person name="Siena L.A."/>
            <person name="Pessino S.C."/>
            <person name="Combes M.C."/>
            <person name="Mariac C."/>
            <person name="Albertini E."/>
            <person name="Pupilli F."/>
            <person name="Ortiz J.P.A."/>
            <person name="Leblanc O."/>
        </authorList>
    </citation>
    <scope>NUCLEOTIDE SEQUENCE [LARGE SCALE GENOMIC DNA]</scope>
    <source>
        <strain evidence="2">R1</strain>
        <tissue evidence="2">Leaf</tissue>
    </source>
</reference>
<organism evidence="2 3">
    <name type="scientific">Paspalum notatum var. saurae</name>
    <dbReference type="NCBI Taxonomy" id="547442"/>
    <lineage>
        <taxon>Eukaryota</taxon>
        <taxon>Viridiplantae</taxon>
        <taxon>Streptophyta</taxon>
        <taxon>Embryophyta</taxon>
        <taxon>Tracheophyta</taxon>
        <taxon>Spermatophyta</taxon>
        <taxon>Magnoliopsida</taxon>
        <taxon>Liliopsida</taxon>
        <taxon>Poales</taxon>
        <taxon>Poaceae</taxon>
        <taxon>PACMAD clade</taxon>
        <taxon>Panicoideae</taxon>
        <taxon>Andropogonodae</taxon>
        <taxon>Paspaleae</taxon>
        <taxon>Paspalinae</taxon>
        <taxon>Paspalum</taxon>
    </lineage>
</organism>
<name>A0AAQ3TCZ7_PASNO</name>
<dbReference type="Proteomes" id="UP001341281">
    <property type="component" value="Chromosome 04"/>
</dbReference>
<dbReference type="PANTHER" id="PTHR46148:SF52">
    <property type="entry name" value="OS04G0603800 PROTEIN"/>
    <property type="match status" value="1"/>
</dbReference>
<evidence type="ECO:0000313" key="2">
    <source>
        <dbReference type="EMBL" id="WVZ70935.1"/>
    </source>
</evidence>
<protein>
    <recommendedName>
        <fullName evidence="1">Tf2-1-like SH3-like domain-containing protein</fullName>
    </recommendedName>
</protein>
<dbReference type="AlphaFoldDB" id="A0AAQ3TCZ7"/>
<accession>A0AAQ3TCZ7</accession>
<sequence length="283" mass="32351">MDIKEQRRRCIGCVHPFITVMLVAWSGTMPEAVSYVSATRHSIFIQLVSFSPYQFHLRCGATLPWILWKAFLRGQVRGPDGGRPSQLATHILLLWSPVPSLTALYIFMDFTVPLCHIGILCSLTSLQSTPFRVVYGREPLTLLHYVPGTAKVTAIDRQLQEHDQFLAEIRQHLLLAQSTMKRHSDQKCRDLSFVVRDWVWLRLHHRTATAIKSSRYSKLGPWFYGPYQVTERLGEVAYRLHLPDKAKIHDVFHVALLKKFEGTPPSTVAPLLLMHHGCVLPQP</sequence>
<evidence type="ECO:0000259" key="1">
    <source>
        <dbReference type="Pfam" id="PF24626"/>
    </source>
</evidence>
<feature type="domain" description="Tf2-1-like SH3-like" evidence="1">
    <location>
        <begin position="197"/>
        <end position="260"/>
    </location>
</feature>
<proteinExistence type="predicted"/>
<gene>
    <name evidence="2" type="ORF">U9M48_019564</name>
</gene>
<dbReference type="InterPro" id="IPR056924">
    <property type="entry name" value="SH3_Tf2-1"/>
</dbReference>
<evidence type="ECO:0000313" key="3">
    <source>
        <dbReference type="Proteomes" id="UP001341281"/>
    </source>
</evidence>
<dbReference type="EMBL" id="CP144748">
    <property type="protein sequence ID" value="WVZ70935.1"/>
    <property type="molecule type" value="Genomic_DNA"/>
</dbReference>
<dbReference type="Pfam" id="PF24626">
    <property type="entry name" value="SH3_Tf2-1"/>
    <property type="match status" value="1"/>
</dbReference>